<evidence type="ECO:0000256" key="1">
    <source>
        <dbReference type="SAM" id="Phobius"/>
    </source>
</evidence>
<sequence>MGGFPGCVQCGTRSNPCRCKFVGPTLGFIAFAVTAAVEWPAGAVVYLFKHSKGRRIMSHPYAVVYPKVSNSIPI</sequence>
<dbReference type="PANTHER" id="PTHR34673">
    <property type="entry name" value="COLD-REGULATED PROTEIN"/>
    <property type="match status" value="1"/>
</dbReference>
<keyword evidence="1" id="KW-1133">Transmembrane helix</keyword>
<protein>
    <submittedName>
        <fullName evidence="2">Putative cold-regulated protein</fullName>
    </submittedName>
</protein>
<reference evidence="2" key="1">
    <citation type="journal article" date="2012" name="Genes Genomics">
        <title>Isolation of cold-responsive genes from garlic, Allium sativum.</title>
        <authorList>
            <person name="Son J.-H."/>
            <person name="Park K.-C."/>
            <person name="Lee S.-I."/>
            <person name="Kim H.-H."/>
            <person name="Kim J.-H."/>
            <person name="Kim S.-H."/>
            <person name="Kim N.-S."/>
        </authorList>
    </citation>
    <scope>NUCLEOTIDE SEQUENCE</scope>
</reference>
<accession>H2CLW2</accession>
<feature type="transmembrane region" description="Helical" evidence="1">
    <location>
        <begin position="28"/>
        <end position="48"/>
    </location>
</feature>
<proteinExistence type="evidence at transcript level"/>
<keyword evidence="1" id="KW-0812">Transmembrane</keyword>
<dbReference type="EMBL" id="JN011449">
    <property type="protein sequence ID" value="AEX55226.1"/>
    <property type="molecule type" value="mRNA"/>
</dbReference>
<dbReference type="PANTHER" id="PTHR34673:SF1">
    <property type="entry name" value="COLD-REGULATED PROTEIN"/>
    <property type="match status" value="1"/>
</dbReference>
<evidence type="ECO:0000313" key="2">
    <source>
        <dbReference type="EMBL" id="AEX55226.1"/>
    </source>
</evidence>
<keyword evidence="1" id="KW-0472">Membrane</keyword>
<organism evidence="2">
    <name type="scientific">Allium sativum</name>
    <name type="common">Garlic</name>
    <dbReference type="NCBI Taxonomy" id="4682"/>
    <lineage>
        <taxon>Eukaryota</taxon>
        <taxon>Viridiplantae</taxon>
        <taxon>Streptophyta</taxon>
        <taxon>Embryophyta</taxon>
        <taxon>Tracheophyta</taxon>
        <taxon>Spermatophyta</taxon>
        <taxon>Magnoliopsida</taxon>
        <taxon>Liliopsida</taxon>
        <taxon>Asparagales</taxon>
        <taxon>Amaryllidaceae</taxon>
        <taxon>Allioideae</taxon>
        <taxon>Allieae</taxon>
        <taxon>Allium</taxon>
    </lineage>
</organism>
<name>H2CLW2_ALLSA</name>
<dbReference type="AlphaFoldDB" id="H2CLW2"/>